<dbReference type="PROSITE" id="PS50088">
    <property type="entry name" value="ANK_REPEAT"/>
    <property type="match status" value="1"/>
</dbReference>
<dbReference type="AlphaFoldDB" id="A0A1Q9CCW5"/>
<evidence type="ECO:0000256" key="1">
    <source>
        <dbReference type="PROSITE-ProRule" id="PRU00023"/>
    </source>
</evidence>
<dbReference type="OrthoDB" id="10328990at2759"/>
<evidence type="ECO:0000313" key="3">
    <source>
        <dbReference type="EMBL" id="OLP80758.1"/>
    </source>
</evidence>
<protein>
    <submittedName>
        <fullName evidence="3">Uncharacterized protein</fullName>
    </submittedName>
</protein>
<dbReference type="InterPro" id="IPR036770">
    <property type="entry name" value="Ankyrin_rpt-contain_sf"/>
</dbReference>
<dbReference type="EMBL" id="LSRX01001348">
    <property type="protein sequence ID" value="OLP80758.1"/>
    <property type="molecule type" value="Genomic_DNA"/>
</dbReference>
<dbReference type="InterPro" id="IPR002110">
    <property type="entry name" value="Ankyrin_rpt"/>
</dbReference>
<sequence length="651" mass="71797">MDGADEADTGDATDGKNDKAPYFGQPSGLSLEDFDPGSERSLTLISCLSKLLGLCVLSLLRRVMPSSTATLNLELRAQVFSEVWEAWEGSEVGACLRGDNWITVEGTRLQLKHLAAADLYRLLCNTPKHGRAHRSIALYLFGAYAPEQYQDAELRDHLFGKAFSSVREMADKHRLLPATGDIAASKQALLKALIEGEAPYGLQYDAELLPYLEFSPSDVHKVVMRTNCRKIRKGWDTLLSLAVTYPAAWPLNRLASSGIGLLIIPGYAAFQEMYNELGISMLPIQHAVKALKELHTIMRLLHCSALHWYEGREVLPQSMPELAHCLYHQCLLGRNDFGADIGAEALNRSVKLKPRVAPDEESMSWTTDAYEAIEQVELHRLWTRTAELADADSVVDFDDMSDKWFSILGSGYGKQSKLTYQDGMELNDSHNASRAQVDLIEHMHQSGELKHGLRAKRKAFAEMRETMEDLGKRNAEEQASPTIAVAHSKLRSIDDVLGRVALLGGSEAVSKVREAGDGGRDSGEIQRAKEQVSQFLEKNGFKAVDHKKKGLGGLFCTCPLHVAADQNDVKMVGYLLRSGADVNLKDGRGRTAADCIKNKSSHAEVYSVLQAWREKGSASNRPSTCPPSGWQPLRQGIGCMTRDLAAAEPQH</sequence>
<keyword evidence="1" id="KW-0040">ANK repeat</keyword>
<feature type="compositionally biased region" description="Acidic residues" evidence="2">
    <location>
        <begin position="1"/>
        <end position="11"/>
    </location>
</feature>
<dbReference type="Proteomes" id="UP000186817">
    <property type="component" value="Unassembled WGS sequence"/>
</dbReference>
<reference evidence="3 4" key="1">
    <citation type="submission" date="2016-02" db="EMBL/GenBank/DDBJ databases">
        <title>Genome analysis of coral dinoflagellate symbionts highlights evolutionary adaptations to a symbiotic lifestyle.</title>
        <authorList>
            <person name="Aranda M."/>
            <person name="Li Y."/>
            <person name="Liew Y.J."/>
            <person name="Baumgarten S."/>
            <person name="Simakov O."/>
            <person name="Wilson M."/>
            <person name="Piel J."/>
            <person name="Ashoor H."/>
            <person name="Bougouffa S."/>
            <person name="Bajic V.B."/>
            <person name="Ryu T."/>
            <person name="Ravasi T."/>
            <person name="Bayer T."/>
            <person name="Micklem G."/>
            <person name="Kim H."/>
            <person name="Bhak J."/>
            <person name="Lajeunesse T.C."/>
            <person name="Voolstra C.R."/>
        </authorList>
    </citation>
    <scope>NUCLEOTIDE SEQUENCE [LARGE SCALE GENOMIC DNA]</scope>
    <source>
        <strain evidence="3 4">CCMP2467</strain>
    </source>
</reference>
<feature type="region of interest" description="Disordered" evidence="2">
    <location>
        <begin position="1"/>
        <end position="21"/>
    </location>
</feature>
<evidence type="ECO:0000313" key="4">
    <source>
        <dbReference type="Proteomes" id="UP000186817"/>
    </source>
</evidence>
<dbReference type="PROSITE" id="PS50297">
    <property type="entry name" value="ANK_REP_REGION"/>
    <property type="match status" value="1"/>
</dbReference>
<accession>A0A1Q9CCW5</accession>
<dbReference type="SUPFAM" id="SSF48403">
    <property type="entry name" value="Ankyrin repeat"/>
    <property type="match status" value="1"/>
</dbReference>
<name>A0A1Q9CCW5_SYMMI</name>
<comment type="caution">
    <text evidence="3">The sequence shown here is derived from an EMBL/GenBank/DDBJ whole genome shotgun (WGS) entry which is preliminary data.</text>
</comment>
<proteinExistence type="predicted"/>
<evidence type="ECO:0000256" key="2">
    <source>
        <dbReference type="SAM" id="MobiDB-lite"/>
    </source>
</evidence>
<dbReference type="Gene3D" id="1.25.40.20">
    <property type="entry name" value="Ankyrin repeat-containing domain"/>
    <property type="match status" value="1"/>
</dbReference>
<keyword evidence="4" id="KW-1185">Reference proteome</keyword>
<dbReference type="Pfam" id="PF00023">
    <property type="entry name" value="Ank"/>
    <property type="match status" value="1"/>
</dbReference>
<organism evidence="3 4">
    <name type="scientific">Symbiodinium microadriaticum</name>
    <name type="common">Dinoflagellate</name>
    <name type="synonym">Zooxanthella microadriatica</name>
    <dbReference type="NCBI Taxonomy" id="2951"/>
    <lineage>
        <taxon>Eukaryota</taxon>
        <taxon>Sar</taxon>
        <taxon>Alveolata</taxon>
        <taxon>Dinophyceae</taxon>
        <taxon>Suessiales</taxon>
        <taxon>Symbiodiniaceae</taxon>
        <taxon>Symbiodinium</taxon>
    </lineage>
</organism>
<feature type="repeat" description="ANK" evidence="1">
    <location>
        <begin position="559"/>
        <end position="587"/>
    </location>
</feature>
<gene>
    <name evidence="3" type="ORF">AK812_SmicGene38787</name>
</gene>